<dbReference type="InterPro" id="IPR050700">
    <property type="entry name" value="YIM1/Zinc_Alcohol_DH_Fams"/>
</dbReference>
<dbReference type="GO" id="GO:0016491">
    <property type="term" value="F:oxidoreductase activity"/>
    <property type="evidence" value="ECO:0007669"/>
    <property type="project" value="UniProtKB-KW"/>
</dbReference>
<dbReference type="PANTHER" id="PTHR11695:SF294">
    <property type="entry name" value="RETICULON-4-INTERACTING PROTEIN 1, MITOCHONDRIAL"/>
    <property type="match status" value="1"/>
</dbReference>
<dbReference type="EMBL" id="CAJNIZ010043704">
    <property type="protein sequence ID" value="CAE7666291.1"/>
    <property type="molecule type" value="Genomic_DNA"/>
</dbReference>
<dbReference type="InterPro" id="IPR011032">
    <property type="entry name" value="GroES-like_sf"/>
</dbReference>
<dbReference type="AlphaFoldDB" id="A0A812W7Y2"/>
<evidence type="ECO:0000313" key="3">
    <source>
        <dbReference type="EMBL" id="CAE7666291.1"/>
    </source>
</evidence>
<dbReference type="GO" id="GO:0005739">
    <property type="term" value="C:mitochondrion"/>
    <property type="evidence" value="ECO:0007669"/>
    <property type="project" value="TreeGrafter"/>
</dbReference>
<dbReference type="InterPro" id="IPR036291">
    <property type="entry name" value="NAD(P)-bd_dom_sf"/>
</dbReference>
<dbReference type="SUPFAM" id="SSF51735">
    <property type="entry name" value="NAD(P)-binding Rossmann-fold domains"/>
    <property type="match status" value="1"/>
</dbReference>
<dbReference type="PANTHER" id="PTHR11695">
    <property type="entry name" value="ALCOHOL DEHYDROGENASE RELATED"/>
    <property type="match status" value="1"/>
</dbReference>
<evidence type="ECO:0000259" key="2">
    <source>
        <dbReference type="SMART" id="SM00829"/>
    </source>
</evidence>
<protein>
    <submittedName>
        <fullName evidence="3">AOR protein</fullName>
    </submittedName>
</protein>
<dbReference type="Gene3D" id="3.40.50.720">
    <property type="entry name" value="NAD(P)-binding Rossmann-like Domain"/>
    <property type="match status" value="1"/>
</dbReference>
<dbReference type="OrthoDB" id="433350at2759"/>
<proteinExistence type="predicted"/>
<sequence>MGILTSLAKVFCLHVVLIVGVLAYELAILYNSSARYKPALTDASQTMRAAQFAQPGPTSVIKVVQIPRPRCCETTQVLIKVGTGGLNPVDFKQRRNPTLEQMRPLPAVSGFDFSGEVLQIGSGVLGFRPGDTVYGMLPLLGQSWGAFQEYVVTNYTIIAHVPSKIPAREAAGLPLVGLTVVQSLAPVLRVWQRNGESSKGKKILIQAGAGGVGSFAIQYCKNVLGMYVATTASAAKEELVKSCLEDNRILAKTTKFEDVLTGFDAALDTVTQEYEQRTLASKVLKPGGHYVNILSSDWEPNDGELGPLFIMKAFLKKWANSLLAEYLGLGVYYHCDPVSPDAAGLRSIASWIDAGGLGFRGYARRYGVLDLGIHQEYKEITRTVISFVALSHLMLGDPGHTQELRRNFSSSSSQETTLVFWKTPIGEFKMTLAVLQRGSIIIS</sequence>
<organism evidence="3 4">
    <name type="scientific">Symbiodinium pilosum</name>
    <name type="common">Dinoflagellate</name>
    <dbReference type="NCBI Taxonomy" id="2952"/>
    <lineage>
        <taxon>Eukaryota</taxon>
        <taxon>Sar</taxon>
        <taxon>Alveolata</taxon>
        <taxon>Dinophyceae</taxon>
        <taxon>Suessiales</taxon>
        <taxon>Symbiodiniaceae</taxon>
        <taxon>Symbiodinium</taxon>
    </lineage>
</organism>
<gene>
    <name evidence="3" type="primary">AOR</name>
    <name evidence="3" type="ORF">SPIL2461_LOCUS18239</name>
</gene>
<dbReference type="Pfam" id="PF08240">
    <property type="entry name" value="ADH_N"/>
    <property type="match status" value="1"/>
</dbReference>
<accession>A0A812W7Y2</accession>
<dbReference type="GO" id="GO:0008270">
    <property type="term" value="F:zinc ion binding"/>
    <property type="evidence" value="ECO:0007669"/>
    <property type="project" value="InterPro"/>
</dbReference>
<keyword evidence="4" id="KW-1185">Reference proteome</keyword>
<dbReference type="SMART" id="SM00829">
    <property type="entry name" value="PKS_ER"/>
    <property type="match status" value="1"/>
</dbReference>
<comment type="caution">
    <text evidence="3">The sequence shown here is derived from an EMBL/GenBank/DDBJ whole genome shotgun (WGS) entry which is preliminary data.</text>
</comment>
<dbReference type="InterPro" id="IPR002364">
    <property type="entry name" value="Quin_OxRdtase/zeta-crystal_CS"/>
</dbReference>
<dbReference type="CDD" id="cd05289">
    <property type="entry name" value="MDR_like_2"/>
    <property type="match status" value="1"/>
</dbReference>
<dbReference type="Gene3D" id="3.90.180.10">
    <property type="entry name" value="Medium-chain alcohol dehydrogenases, catalytic domain"/>
    <property type="match status" value="1"/>
</dbReference>
<dbReference type="InterPro" id="IPR013154">
    <property type="entry name" value="ADH-like_N"/>
</dbReference>
<reference evidence="3" key="1">
    <citation type="submission" date="2021-02" db="EMBL/GenBank/DDBJ databases">
        <authorList>
            <person name="Dougan E. K."/>
            <person name="Rhodes N."/>
            <person name="Thang M."/>
            <person name="Chan C."/>
        </authorList>
    </citation>
    <scope>NUCLEOTIDE SEQUENCE</scope>
</reference>
<feature type="domain" description="Enoyl reductase (ER)" evidence="2">
    <location>
        <begin position="56"/>
        <end position="352"/>
    </location>
</feature>
<keyword evidence="1" id="KW-0560">Oxidoreductase</keyword>
<dbReference type="InterPro" id="IPR020843">
    <property type="entry name" value="ER"/>
</dbReference>
<dbReference type="PROSITE" id="PS01162">
    <property type="entry name" value="QOR_ZETA_CRYSTAL"/>
    <property type="match status" value="1"/>
</dbReference>
<name>A0A812W7Y2_SYMPI</name>
<evidence type="ECO:0000256" key="1">
    <source>
        <dbReference type="ARBA" id="ARBA00023002"/>
    </source>
</evidence>
<evidence type="ECO:0000313" key="4">
    <source>
        <dbReference type="Proteomes" id="UP000649617"/>
    </source>
</evidence>
<dbReference type="SUPFAM" id="SSF50129">
    <property type="entry name" value="GroES-like"/>
    <property type="match status" value="1"/>
</dbReference>
<dbReference type="Proteomes" id="UP000649617">
    <property type="component" value="Unassembled WGS sequence"/>
</dbReference>